<name>A0ABR1Z0V4_9PEZI</name>
<comment type="caution">
    <text evidence="3">The sequence shown here is derived from an EMBL/GenBank/DDBJ whole genome shotgun (WGS) entry which is preliminary data.</text>
</comment>
<feature type="compositionally biased region" description="Basic and acidic residues" evidence="1">
    <location>
        <begin position="441"/>
        <end position="471"/>
    </location>
</feature>
<feature type="region of interest" description="Disordered" evidence="1">
    <location>
        <begin position="917"/>
        <end position="945"/>
    </location>
</feature>
<gene>
    <name evidence="3" type="ORF">HDK90DRAFT_531605</name>
</gene>
<dbReference type="InterPro" id="IPR046539">
    <property type="entry name" value="DUF6604"/>
</dbReference>
<protein>
    <recommendedName>
        <fullName evidence="2">DUF6604 domain-containing protein</fullName>
    </recommendedName>
</protein>
<evidence type="ECO:0000313" key="3">
    <source>
        <dbReference type="EMBL" id="KAK8244593.1"/>
    </source>
</evidence>
<organism evidence="3 4">
    <name type="scientific">Phyllosticta capitalensis</name>
    <dbReference type="NCBI Taxonomy" id="121624"/>
    <lineage>
        <taxon>Eukaryota</taxon>
        <taxon>Fungi</taxon>
        <taxon>Dikarya</taxon>
        <taxon>Ascomycota</taxon>
        <taxon>Pezizomycotina</taxon>
        <taxon>Dothideomycetes</taxon>
        <taxon>Dothideomycetes incertae sedis</taxon>
        <taxon>Botryosphaeriales</taxon>
        <taxon>Phyllostictaceae</taxon>
        <taxon>Phyllosticta</taxon>
    </lineage>
</organism>
<evidence type="ECO:0000259" key="2">
    <source>
        <dbReference type="Pfam" id="PF20253"/>
    </source>
</evidence>
<reference evidence="3 4" key="1">
    <citation type="submission" date="2024-04" db="EMBL/GenBank/DDBJ databases">
        <title>Phyllosticta paracitricarpa is synonymous to the EU quarantine fungus P. citricarpa based on phylogenomic analyses.</title>
        <authorList>
            <consortium name="Lawrence Berkeley National Laboratory"/>
            <person name="Van Ingen-Buijs V.A."/>
            <person name="Van Westerhoven A.C."/>
            <person name="Haridas S."/>
            <person name="Skiadas P."/>
            <person name="Martin F."/>
            <person name="Groenewald J.Z."/>
            <person name="Crous P.W."/>
            <person name="Seidl M.F."/>
        </authorList>
    </citation>
    <scope>NUCLEOTIDE SEQUENCE [LARGE SCALE GENOMIC DNA]</scope>
    <source>
        <strain evidence="3 4">CBS 123374</strain>
    </source>
</reference>
<feature type="compositionally biased region" description="Basic and acidic residues" evidence="1">
    <location>
        <begin position="920"/>
        <end position="945"/>
    </location>
</feature>
<sequence length="945" mass="110766">MATQDPSANRLSDDQRIQFTDLYKTLTKDFTSWLESTARKHGIRTRVNPKPKTDAEKAEWEDALQYATKLREELKPKAPGLPKSDQEKFEVTATTELARQAEKLFEKKVRLPQEMLETLEQCVDLRTSVLNHYDYVLKYETIDDSRASETAEEKRTTNKPVTDFEQLEAKNDGHRFFRDVLKHIQERLIDQKYRLAMRVHKVLTEMQSRTEAVMDAWTQYRKTGQGLIRATVITEAALHGAILDELKLQDMAELQSFHNAYCHRLKILDEENDEYPELLEYIRGLRQVEKQDPKFTSTAETLQHNLELLHYPSNLVVENWWSISRQWAKRDEKFPVPGYPVDLRYVHPGFGKGKRKLKDEKDEEEQRKRRRMKVDFEKDVQLSWKFLNELKLLQLYKVEHQVGKASKDQDGQAPGDQDGQALGDQDDQAPDDQNGQEPGDQEVHAPAEQDKHAPENQEVHAPAEQDKHAPENQDGPAPLIVTQREEHDLYKFPKDMISQVLTDLVADQNINFSVSYSLQLLVKICRLFDKSFQKNSLLYWKNCDDPFQVEMHRFETRTGFDDAKLILDCYLDCVGNTPSFIIKRTMEQNGTPTPYSLKCKWSINDTGQEEFHVVRSRSKQGEIVTPTVEVPINRIDRKSFPEKNVDPHFIGFTLLRRRLLEYNAEIRFANSTLSIFTFSHLVQAFRILEPGDQDARQDAFIFEQEPEWFHEDSPQNATEILNMVRSRLPNNGTEYDYSNAIMRSPQPVSFLWYMKVYPDDYRPDWETFARELDLYYKKWQLREKILNGSREDRPSLYQELQQLQNAQLGVAEAKLSWDEMVEIFKKGLPVLPCGDYQLDLYAIDRLYADFLEMIGGGVGFARREDEPDNSYHARLLYFILEDFKTQEDAHKSTKAKGPKQAEWKKNTHLMKVKQYLKSKNQADKKRETERKKLRQKLEKWDPVKM</sequence>
<feature type="compositionally biased region" description="Basic and acidic residues" evidence="1">
    <location>
        <begin position="357"/>
        <end position="371"/>
    </location>
</feature>
<evidence type="ECO:0000256" key="1">
    <source>
        <dbReference type="SAM" id="MobiDB-lite"/>
    </source>
</evidence>
<feature type="domain" description="DUF6604" evidence="2">
    <location>
        <begin position="23"/>
        <end position="188"/>
    </location>
</feature>
<proteinExistence type="predicted"/>
<keyword evidence="4" id="KW-1185">Reference proteome</keyword>
<feature type="region of interest" description="Disordered" evidence="1">
    <location>
        <begin position="352"/>
        <end position="371"/>
    </location>
</feature>
<evidence type="ECO:0000313" key="4">
    <source>
        <dbReference type="Proteomes" id="UP001492380"/>
    </source>
</evidence>
<feature type="compositionally biased region" description="Low complexity" evidence="1">
    <location>
        <begin position="411"/>
        <end position="423"/>
    </location>
</feature>
<feature type="region of interest" description="Disordered" evidence="1">
    <location>
        <begin position="404"/>
        <end position="477"/>
    </location>
</feature>
<dbReference type="Pfam" id="PF20253">
    <property type="entry name" value="DUF6604"/>
    <property type="match status" value="1"/>
</dbReference>
<accession>A0ABR1Z0V4</accession>
<dbReference type="EMBL" id="JBBWRZ010000002">
    <property type="protein sequence ID" value="KAK8244593.1"/>
    <property type="molecule type" value="Genomic_DNA"/>
</dbReference>
<dbReference type="Proteomes" id="UP001492380">
    <property type="component" value="Unassembled WGS sequence"/>
</dbReference>